<comment type="caution">
    <text evidence="4">The sequence shown here is derived from an EMBL/GenBank/DDBJ whole genome shotgun (WGS) entry which is preliminary data.</text>
</comment>
<name>A0AA88RY38_9ASTE</name>
<accession>A0AA88RY38</accession>
<dbReference type="InterPro" id="IPR029472">
    <property type="entry name" value="Copia-like_N"/>
</dbReference>
<dbReference type="AlphaFoldDB" id="A0AA88RY38"/>
<evidence type="ECO:0000259" key="2">
    <source>
        <dbReference type="Pfam" id="PF14244"/>
    </source>
</evidence>
<sequence length="331" mass="37112">MPGEHDDQVSMGNVVAGYNKAIEVDSPYYLHPSDNPGLVFVTHPMTENGENYFTSRRKMMTALESKNNVGFVDNSVTKPDVNSQYFQPWVKCNAIVFKPRDKFTSCSRPRVFVGYPNGKKEYQIFDLEDKHIYMSQDVQFFKENYLFAMHNPFAAPHESQQPNSSDFGPHATMDSPLDVVCERNKPVDIIWIVVPSSESNCAILEPHSNGQQAEPKEVSKGSDPVCDQDKIYSGASDDDNSTPESNSSLDEILIPAKRMRKVSGKLSDFNFVLPLSIALPRSPNPSANSTVHPLSHCLSLYQIFSQSYRHVPLSDVRNNAREQDTEGINGK</sequence>
<reference evidence="4" key="1">
    <citation type="submission" date="2022-12" db="EMBL/GenBank/DDBJ databases">
        <title>Draft genome assemblies for two species of Escallonia (Escalloniales).</title>
        <authorList>
            <person name="Chanderbali A."/>
            <person name="Dervinis C."/>
            <person name="Anghel I."/>
            <person name="Soltis D."/>
            <person name="Soltis P."/>
            <person name="Zapata F."/>
        </authorList>
    </citation>
    <scope>NUCLEOTIDE SEQUENCE</scope>
    <source>
        <strain evidence="4">UCBG92.1500</strain>
        <tissue evidence="4">Leaf</tissue>
    </source>
</reference>
<organism evidence="4 5">
    <name type="scientific">Escallonia rubra</name>
    <dbReference type="NCBI Taxonomy" id="112253"/>
    <lineage>
        <taxon>Eukaryota</taxon>
        <taxon>Viridiplantae</taxon>
        <taxon>Streptophyta</taxon>
        <taxon>Embryophyta</taxon>
        <taxon>Tracheophyta</taxon>
        <taxon>Spermatophyta</taxon>
        <taxon>Magnoliopsida</taxon>
        <taxon>eudicotyledons</taxon>
        <taxon>Gunneridae</taxon>
        <taxon>Pentapetalae</taxon>
        <taxon>asterids</taxon>
        <taxon>campanulids</taxon>
        <taxon>Escalloniales</taxon>
        <taxon>Escalloniaceae</taxon>
        <taxon>Escallonia</taxon>
    </lineage>
</organism>
<gene>
    <name evidence="4" type="ORF">RJ640_009095</name>
</gene>
<evidence type="ECO:0000313" key="5">
    <source>
        <dbReference type="Proteomes" id="UP001187471"/>
    </source>
</evidence>
<evidence type="ECO:0000256" key="1">
    <source>
        <dbReference type="SAM" id="MobiDB-lite"/>
    </source>
</evidence>
<dbReference type="PANTHER" id="PTHR37610">
    <property type="entry name" value="CCHC-TYPE DOMAIN-CONTAINING PROTEIN"/>
    <property type="match status" value="1"/>
</dbReference>
<proteinExistence type="predicted"/>
<evidence type="ECO:0000313" key="4">
    <source>
        <dbReference type="EMBL" id="KAK2992798.1"/>
    </source>
</evidence>
<feature type="region of interest" description="Disordered" evidence="1">
    <location>
        <begin position="208"/>
        <end position="249"/>
    </location>
</feature>
<dbReference type="Pfam" id="PF25597">
    <property type="entry name" value="SH3_retrovirus"/>
    <property type="match status" value="1"/>
</dbReference>
<dbReference type="Proteomes" id="UP001187471">
    <property type="component" value="Unassembled WGS sequence"/>
</dbReference>
<keyword evidence="5" id="KW-1185">Reference proteome</keyword>
<protein>
    <submittedName>
        <fullName evidence="4">Uncharacterized protein</fullName>
    </submittedName>
</protein>
<dbReference type="EMBL" id="JAVXUO010000382">
    <property type="protein sequence ID" value="KAK2992798.1"/>
    <property type="molecule type" value="Genomic_DNA"/>
</dbReference>
<feature type="domain" description="Retrotransposon Copia-like N-terminal" evidence="2">
    <location>
        <begin position="31"/>
        <end position="80"/>
    </location>
</feature>
<dbReference type="InterPro" id="IPR057670">
    <property type="entry name" value="SH3_retrovirus"/>
</dbReference>
<feature type="domain" description="Retroviral polymerase SH3-like" evidence="3">
    <location>
        <begin position="92"/>
        <end position="143"/>
    </location>
</feature>
<dbReference type="PANTHER" id="PTHR37610:SF97">
    <property type="entry name" value="RETROTRANSPOSON GAG DOMAIN-CONTAINING PROTEIN"/>
    <property type="match status" value="1"/>
</dbReference>
<dbReference type="Pfam" id="PF14244">
    <property type="entry name" value="Retrotran_gag_3"/>
    <property type="match status" value="1"/>
</dbReference>
<evidence type="ECO:0000259" key="3">
    <source>
        <dbReference type="Pfam" id="PF25597"/>
    </source>
</evidence>